<feature type="compositionally biased region" description="Basic and acidic residues" evidence="3">
    <location>
        <begin position="244"/>
        <end position="259"/>
    </location>
</feature>
<dbReference type="InterPro" id="IPR018609">
    <property type="entry name" value="Bud13"/>
</dbReference>
<feature type="compositionally biased region" description="Basic residues" evidence="3">
    <location>
        <begin position="220"/>
        <end position="235"/>
    </location>
</feature>
<evidence type="ECO:0000256" key="3">
    <source>
        <dbReference type="SAM" id="MobiDB-lite"/>
    </source>
</evidence>
<feature type="compositionally biased region" description="Polar residues" evidence="3">
    <location>
        <begin position="377"/>
        <end position="394"/>
    </location>
</feature>
<dbReference type="OrthoDB" id="6022at2759"/>
<dbReference type="PANTHER" id="PTHR31809">
    <property type="entry name" value="BUD13 HOMOLOG"/>
    <property type="match status" value="1"/>
</dbReference>
<protein>
    <recommendedName>
        <fullName evidence="2">BUD13 homolog</fullName>
    </recommendedName>
</protein>
<reference evidence="4" key="1">
    <citation type="submission" date="2021-12" db="EMBL/GenBank/DDBJ databases">
        <authorList>
            <person name="Martin H S."/>
        </authorList>
    </citation>
    <scope>NUCLEOTIDE SEQUENCE</scope>
</reference>
<feature type="compositionally biased region" description="Basic and acidic residues" evidence="3">
    <location>
        <begin position="485"/>
        <end position="508"/>
    </location>
</feature>
<proteinExistence type="inferred from homology"/>
<dbReference type="InterPro" id="IPR051112">
    <property type="entry name" value="CWC26_splicing_factor"/>
</dbReference>
<feature type="compositionally biased region" description="Basic and acidic residues" evidence="3">
    <location>
        <begin position="132"/>
        <end position="147"/>
    </location>
</feature>
<feature type="compositionally biased region" description="Polar residues" evidence="3">
    <location>
        <begin position="406"/>
        <end position="417"/>
    </location>
</feature>
<feature type="compositionally biased region" description="Basic residues" evidence="3">
    <location>
        <begin position="266"/>
        <end position="278"/>
    </location>
</feature>
<accession>A0A8J9UDS0</accession>
<dbReference type="Pfam" id="PF09736">
    <property type="entry name" value="Bud13"/>
    <property type="match status" value="1"/>
</dbReference>
<dbReference type="PANTHER" id="PTHR31809:SF0">
    <property type="entry name" value="BUD13 HOMOLOG"/>
    <property type="match status" value="1"/>
</dbReference>
<dbReference type="GO" id="GO:0000398">
    <property type="term" value="P:mRNA splicing, via spliceosome"/>
    <property type="evidence" value="ECO:0007669"/>
    <property type="project" value="TreeGrafter"/>
</dbReference>
<feature type="compositionally biased region" description="Basic residues" evidence="3">
    <location>
        <begin position="22"/>
        <end position="32"/>
    </location>
</feature>
<dbReference type="GO" id="GO:0005684">
    <property type="term" value="C:U2-type spliceosomal complex"/>
    <property type="evidence" value="ECO:0007669"/>
    <property type="project" value="TreeGrafter"/>
</dbReference>
<feature type="compositionally biased region" description="Basic and acidic residues" evidence="3">
    <location>
        <begin position="426"/>
        <end position="472"/>
    </location>
</feature>
<feature type="compositionally biased region" description="Basic and acidic residues" evidence="3">
    <location>
        <begin position="106"/>
        <end position="119"/>
    </location>
</feature>
<feature type="compositionally biased region" description="Basic and acidic residues" evidence="3">
    <location>
        <begin position="352"/>
        <end position="364"/>
    </location>
</feature>
<dbReference type="GO" id="GO:0070274">
    <property type="term" value="C:RES complex"/>
    <property type="evidence" value="ECO:0007669"/>
    <property type="project" value="TreeGrafter"/>
</dbReference>
<feature type="compositionally biased region" description="Basic and acidic residues" evidence="3">
    <location>
        <begin position="287"/>
        <end position="316"/>
    </location>
</feature>
<evidence type="ECO:0000256" key="1">
    <source>
        <dbReference type="ARBA" id="ARBA00011069"/>
    </source>
</evidence>
<dbReference type="Proteomes" id="UP000838878">
    <property type="component" value="Chromosome 13"/>
</dbReference>
<gene>
    <name evidence="4" type="ORF">BINO364_LOCUS4992</name>
</gene>
<feature type="compositionally biased region" description="Polar residues" evidence="3">
    <location>
        <begin position="333"/>
        <end position="343"/>
    </location>
</feature>
<feature type="region of interest" description="Disordered" evidence="3">
    <location>
        <begin position="1"/>
        <end position="32"/>
    </location>
</feature>
<dbReference type="AlphaFoldDB" id="A0A8J9UDS0"/>
<feature type="region of interest" description="Disordered" evidence="3">
    <location>
        <begin position="565"/>
        <end position="596"/>
    </location>
</feature>
<feature type="non-terminal residue" evidence="4">
    <location>
        <position position="632"/>
    </location>
</feature>
<comment type="similarity">
    <text evidence="1">Belongs to the CWC26 family.</text>
</comment>
<dbReference type="GO" id="GO:0003723">
    <property type="term" value="F:RNA binding"/>
    <property type="evidence" value="ECO:0007669"/>
    <property type="project" value="TreeGrafter"/>
</dbReference>
<evidence type="ECO:0000256" key="2">
    <source>
        <dbReference type="ARBA" id="ARBA00014454"/>
    </source>
</evidence>
<organism evidence="4 5">
    <name type="scientific">Brenthis ino</name>
    <name type="common">lesser marbled fritillary</name>
    <dbReference type="NCBI Taxonomy" id="405034"/>
    <lineage>
        <taxon>Eukaryota</taxon>
        <taxon>Metazoa</taxon>
        <taxon>Ecdysozoa</taxon>
        <taxon>Arthropoda</taxon>
        <taxon>Hexapoda</taxon>
        <taxon>Insecta</taxon>
        <taxon>Pterygota</taxon>
        <taxon>Neoptera</taxon>
        <taxon>Endopterygota</taxon>
        <taxon>Lepidoptera</taxon>
        <taxon>Glossata</taxon>
        <taxon>Ditrysia</taxon>
        <taxon>Papilionoidea</taxon>
        <taxon>Nymphalidae</taxon>
        <taxon>Heliconiinae</taxon>
        <taxon>Argynnini</taxon>
        <taxon>Brenthis</taxon>
    </lineage>
</organism>
<feature type="region of interest" description="Disordered" evidence="3">
    <location>
        <begin position="611"/>
        <end position="632"/>
    </location>
</feature>
<sequence length="632" mass="73861">MSSAVDQKAYLQRYLSGPSGEKKKKKKKPVKGKGFKIIDDDLDLSKLRPLDGEELDILNEGEDAPQIAGIIDERPDELKKLDYQMSTKWRVINQDDGFNSKLQVQEVKKDKKEVEKENEIVFGKMYSDSEDEKNNDSDLSPPRKNDQINKQSSSKKSKHNSDSDFSPPRKNRGNDCDLSPPRKNSLQPSKNFKDRSPQRKSSKKSKSEKKNYDPNASPPRKARRQSPGRQNKSKRQNSDSDASPPRRKDESKSQKRDYDSDLSPARKSKNRKQSKSKRSNSDSDVSPPRKKEKSESKKRNYDSDLSPPRKNENKSKERARKPSRWGDYDENYRNSQRKSNQSPEVFKQRRSRSPDRNRQFDKKTNSNNRNKKYDSDASPSTKSRHVTSIQSDSDVSPPRKRKPEKQNSYMKNNSDSDLSPPRRSQKHENRRMEKTLDGKKAGLQDAKQLKEENNAFRRREDEAFRNMTDEMSGRNAQAVSRKGKRETSEDRQKQREKAERQKELDEKYKKWSKGLKQLEAQQAAAEDFIHESSKPLARYKDDRDLESKLKDVERQGDPMLKYIREKKRERGDLGPEKPTYKGNFPPNRFNIRPGYRWDGVDRSNGYEKKFFEQQSKRKAQEEEAYKWSTEDL</sequence>
<evidence type="ECO:0000313" key="5">
    <source>
        <dbReference type="Proteomes" id="UP000838878"/>
    </source>
</evidence>
<evidence type="ECO:0000313" key="4">
    <source>
        <dbReference type="EMBL" id="CAH0718521.1"/>
    </source>
</evidence>
<name>A0A8J9UDS0_9NEOP</name>
<feature type="compositionally biased region" description="Basic residues" evidence="3">
    <location>
        <begin position="198"/>
        <end position="207"/>
    </location>
</feature>
<feature type="compositionally biased region" description="Basic and acidic residues" evidence="3">
    <location>
        <begin position="565"/>
        <end position="579"/>
    </location>
</feature>
<keyword evidence="5" id="KW-1185">Reference proteome</keyword>
<dbReference type="EMBL" id="OV170233">
    <property type="protein sequence ID" value="CAH0718521.1"/>
    <property type="molecule type" value="Genomic_DNA"/>
</dbReference>
<feature type="region of interest" description="Disordered" evidence="3">
    <location>
        <begin position="106"/>
        <end position="508"/>
    </location>
</feature>